<organism evidence="2 3">
    <name type="scientific">Solihabitans fulvus</name>
    <dbReference type="NCBI Taxonomy" id="1892852"/>
    <lineage>
        <taxon>Bacteria</taxon>
        <taxon>Bacillati</taxon>
        <taxon>Actinomycetota</taxon>
        <taxon>Actinomycetes</taxon>
        <taxon>Pseudonocardiales</taxon>
        <taxon>Pseudonocardiaceae</taxon>
        <taxon>Solihabitans</taxon>
    </lineage>
</organism>
<dbReference type="EMBL" id="VUOB01000010">
    <property type="protein sequence ID" value="KAA2264575.1"/>
    <property type="molecule type" value="Genomic_DNA"/>
</dbReference>
<name>A0A5B2XN43_9PSEU</name>
<reference evidence="2 3" key="2">
    <citation type="submission" date="2019-09" db="EMBL/GenBank/DDBJ databases">
        <authorList>
            <person name="Jin C."/>
        </authorList>
    </citation>
    <scope>NUCLEOTIDE SEQUENCE [LARGE SCALE GENOMIC DNA]</scope>
    <source>
        <strain evidence="2 3">AN110305</strain>
    </source>
</reference>
<accession>A0A5B2XN43</accession>
<protein>
    <recommendedName>
        <fullName evidence="4">Excreted virulence factor EspC, type VII ESX diderm</fullName>
    </recommendedName>
</protein>
<gene>
    <name evidence="2" type="ORF">F0L68_05550</name>
</gene>
<evidence type="ECO:0008006" key="4">
    <source>
        <dbReference type="Google" id="ProtNLM"/>
    </source>
</evidence>
<dbReference type="Proteomes" id="UP000323454">
    <property type="component" value="Unassembled WGS sequence"/>
</dbReference>
<proteinExistence type="predicted"/>
<keyword evidence="3" id="KW-1185">Reference proteome</keyword>
<feature type="region of interest" description="Disordered" evidence="1">
    <location>
        <begin position="104"/>
        <end position="138"/>
    </location>
</feature>
<evidence type="ECO:0000313" key="2">
    <source>
        <dbReference type="EMBL" id="KAA2264575.1"/>
    </source>
</evidence>
<reference evidence="2 3" key="1">
    <citation type="submission" date="2019-09" db="EMBL/GenBank/DDBJ databases">
        <title>Goodfellowia gen. nov., a new genus of the Pseudonocardineae related to Actinoalloteichus, containing Goodfellowia coeruleoviolacea gen. nov., comb. nov. gen. nov., comb. nov.</title>
        <authorList>
            <person name="Labeda D."/>
        </authorList>
    </citation>
    <scope>NUCLEOTIDE SEQUENCE [LARGE SCALE GENOMIC DNA]</scope>
    <source>
        <strain evidence="2 3">AN110305</strain>
    </source>
</reference>
<dbReference type="OrthoDB" id="3699236at2"/>
<evidence type="ECO:0000256" key="1">
    <source>
        <dbReference type="SAM" id="MobiDB-lite"/>
    </source>
</evidence>
<sequence>MPQAYMGEFAGGLAGISQAVTGLKAAAAEGFAISDAGGQALIKAIDTLSNKLDSALQQASILGQEPPLGLTPAAQVYKPFLATIATDPEQGLVPALKQLQQDLKDTKDSIQQSMESYQATDQSGKQGLHRAAGPTYSV</sequence>
<evidence type="ECO:0000313" key="3">
    <source>
        <dbReference type="Proteomes" id="UP000323454"/>
    </source>
</evidence>
<dbReference type="AlphaFoldDB" id="A0A5B2XN43"/>
<feature type="compositionally biased region" description="Polar residues" evidence="1">
    <location>
        <begin position="109"/>
        <end position="125"/>
    </location>
</feature>
<comment type="caution">
    <text evidence="2">The sequence shown here is derived from an EMBL/GenBank/DDBJ whole genome shotgun (WGS) entry which is preliminary data.</text>
</comment>
<dbReference type="RefSeq" id="WP_149848379.1">
    <property type="nucleotide sequence ID" value="NZ_VUOB01000010.1"/>
</dbReference>